<dbReference type="InterPro" id="IPR050807">
    <property type="entry name" value="TransReg_Diox_bact_type"/>
</dbReference>
<protein>
    <submittedName>
        <fullName evidence="3">DNA-binding XRE family transcriptional regulator</fullName>
    </submittedName>
</protein>
<dbReference type="AlphaFoldDB" id="A0A3E0ELY6"/>
<feature type="domain" description="HTH cro/C1-type" evidence="2">
    <location>
        <begin position="29"/>
        <end position="83"/>
    </location>
</feature>
<dbReference type="Pfam" id="PF01381">
    <property type="entry name" value="HTH_3"/>
    <property type="match status" value="1"/>
</dbReference>
<dbReference type="CDD" id="cd00093">
    <property type="entry name" value="HTH_XRE"/>
    <property type="match status" value="1"/>
</dbReference>
<sequence>MQLACMRSLSEIEISRLSNEIPKLVGEQIVIFRKLKNLTQTELAEMVGKDRQYLYKIEKGRVTPNVTTLTILAKALNISLSELFGNIKI</sequence>
<dbReference type="PROSITE" id="PS50943">
    <property type="entry name" value="HTH_CROC1"/>
    <property type="match status" value="1"/>
</dbReference>
<evidence type="ECO:0000313" key="3">
    <source>
        <dbReference type="EMBL" id="REG99145.1"/>
    </source>
</evidence>
<dbReference type="Gene3D" id="1.10.260.40">
    <property type="entry name" value="lambda repressor-like DNA-binding domains"/>
    <property type="match status" value="1"/>
</dbReference>
<dbReference type="GO" id="GO:0005829">
    <property type="term" value="C:cytosol"/>
    <property type="evidence" value="ECO:0007669"/>
    <property type="project" value="TreeGrafter"/>
</dbReference>
<keyword evidence="4" id="KW-1185">Reference proteome</keyword>
<dbReference type="InterPro" id="IPR001387">
    <property type="entry name" value="Cro/C1-type_HTH"/>
</dbReference>
<dbReference type="EMBL" id="QUNI01000005">
    <property type="protein sequence ID" value="REG99145.1"/>
    <property type="molecule type" value="Genomic_DNA"/>
</dbReference>
<evidence type="ECO:0000313" key="4">
    <source>
        <dbReference type="Proteomes" id="UP000257136"/>
    </source>
</evidence>
<evidence type="ECO:0000256" key="1">
    <source>
        <dbReference type="ARBA" id="ARBA00023125"/>
    </source>
</evidence>
<proteinExistence type="predicted"/>
<keyword evidence="1 3" id="KW-0238">DNA-binding</keyword>
<reference evidence="3 4" key="1">
    <citation type="submission" date="2018-08" db="EMBL/GenBank/DDBJ databases">
        <title>Genomic Encyclopedia of Archaeal and Bacterial Type Strains, Phase II (KMG-II): from individual species to whole genera.</title>
        <authorList>
            <person name="Goeker M."/>
        </authorList>
    </citation>
    <scope>NUCLEOTIDE SEQUENCE [LARGE SCALE GENOMIC DNA]</scope>
    <source>
        <strain evidence="3 4">DSM 100880</strain>
    </source>
</reference>
<gene>
    <name evidence="3" type="ORF">C8P67_105317</name>
</gene>
<dbReference type="SMART" id="SM00530">
    <property type="entry name" value="HTH_XRE"/>
    <property type="match status" value="1"/>
</dbReference>
<dbReference type="PANTHER" id="PTHR46797:SF1">
    <property type="entry name" value="METHYLPHOSPHONATE SYNTHASE"/>
    <property type="match status" value="1"/>
</dbReference>
<dbReference type="Proteomes" id="UP000257136">
    <property type="component" value="Unassembled WGS sequence"/>
</dbReference>
<name>A0A3E0ELY6_9FLAO</name>
<dbReference type="PANTHER" id="PTHR46797">
    <property type="entry name" value="HTH-TYPE TRANSCRIPTIONAL REGULATOR"/>
    <property type="match status" value="1"/>
</dbReference>
<organism evidence="3 4">
    <name type="scientific">Flavobacterium aquicola</name>
    <dbReference type="NCBI Taxonomy" id="1682742"/>
    <lineage>
        <taxon>Bacteria</taxon>
        <taxon>Pseudomonadati</taxon>
        <taxon>Bacteroidota</taxon>
        <taxon>Flavobacteriia</taxon>
        <taxon>Flavobacteriales</taxon>
        <taxon>Flavobacteriaceae</taxon>
        <taxon>Flavobacterium</taxon>
    </lineage>
</organism>
<comment type="caution">
    <text evidence="3">The sequence shown here is derived from an EMBL/GenBank/DDBJ whole genome shotgun (WGS) entry which is preliminary data.</text>
</comment>
<accession>A0A3E0ELY6</accession>
<dbReference type="GO" id="GO:0003700">
    <property type="term" value="F:DNA-binding transcription factor activity"/>
    <property type="evidence" value="ECO:0007669"/>
    <property type="project" value="TreeGrafter"/>
</dbReference>
<evidence type="ECO:0000259" key="2">
    <source>
        <dbReference type="PROSITE" id="PS50943"/>
    </source>
</evidence>
<dbReference type="GO" id="GO:0003677">
    <property type="term" value="F:DNA binding"/>
    <property type="evidence" value="ECO:0007669"/>
    <property type="project" value="UniProtKB-KW"/>
</dbReference>
<dbReference type="InterPro" id="IPR010982">
    <property type="entry name" value="Lambda_DNA-bd_dom_sf"/>
</dbReference>
<dbReference type="OrthoDB" id="1041855at2"/>
<dbReference type="SUPFAM" id="SSF47413">
    <property type="entry name" value="lambda repressor-like DNA-binding domains"/>
    <property type="match status" value="1"/>
</dbReference>